<name>A0ABT2INU9_9FLAO</name>
<evidence type="ECO:0008006" key="4">
    <source>
        <dbReference type="Google" id="ProtNLM"/>
    </source>
</evidence>
<protein>
    <recommendedName>
        <fullName evidence="4">Aspartyl protease</fullName>
    </recommendedName>
</protein>
<feature type="chain" id="PRO_5045685607" description="Aspartyl protease" evidence="1">
    <location>
        <begin position="23"/>
        <end position="329"/>
    </location>
</feature>
<dbReference type="EMBL" id="JAOAMU010000001">
    <property type="protein sequence ID" value="MCT2560497.1"/>
    <property type="molecule type" value="Genomic_DNA"/>
</dbReference>
<reference evidence="2 3" key="1">
    <citation type="submission" date="2022-09" db="EMBL/GenBank/DDBJ databases">
        <title>Chryseobacterium oleae sp.nov., isolated from the inter-root soil of Pyrola calliantha H. Andr. in Tibet.</title>
        <authorList>
            <person name="Li Z."/>
        </authorList>
    </citation>
    <scope>NUCLEOTIDE SEQUENCE [LARGE SCALE GENOMIC DNA]</scope>
    <source>
        <strain evidence="3">pc1-10</strain>
    </source>
</reference>
<accession>A0ABT2INU9</accession>
<evidence type="ECO:0000313" key="3">
    <source>
        <dbReference type="Proteomes" id="UP001525566"/>
    </source>
</evidence>
<dbReference type="RefSeq" id="WP_259835936.1">
    <property type="nucleotide sequence ID" value="NZ_JAOAMU010000001.1"/>
</dbReference>
<comment type="caution">
    <text evidence="2">The sequence shown here is derived from an EMBL/GenBank/DDBJ whole genome shotgun (WGS) entry which is preliminary data.</text>
</comment>
<dbReference type="Proteomes" id="UP001525566">
    <property type="component" value="Unassembled WGS sequence"/>
</dbReference>
<feature type="signal peptide" evidence="1">
    <location>
        <begin position="1"/>
        <end position="22"/>
    </location>
</feature>
<gene>
    <name evidence="2" type="ORF">N0B48_01205</name>
</gene>
<proteinExistence type="predicted"/>
<keyword evidence="3" id="KW-1185">Reference proteome</keyword>
<organism evidence="2 3">
    <name type="scientific">Chryseobacterium herbae</name>
    <dbReference type="NCBI Taxonomy" id="2976476"/>
    <lineage>
        <taxon>Bacteria</taxon>
        <taxon>Pseudomonadati</taxon>
        <taxon>Bacteroidota</taxon>
        <taxon>Flavobacteriia</taxon>
        <taxon>Flavobacteriales</taxon>
        <taxon>Weeksellaceae</taxon>
        <taxon>Chryseobacterium group</taxon>
        <taxon>Chryseobacterium</taxon>
    </lineage>
</organism>
<keyword evidence="1" id="KW-0732">Signal</keyword>
<evidence type="ECO:0000313" key="2">
    <source>
        <dbReference type="EMBL" id="MCT2560497.1"/>
    </source>
</evidence>
<evidence type="ECO:0000256" key="1">
    <source>
        <dbReference type="SAM" id="SignalP"/>
    </source>
</evidence>
<sequence>MSKRAHFIVFLLLFSFFSGLSAQSVKQLKKKATKENIPWISFKWVGDSIGNRYFDKAYINIPLQIENLPYQFDAQFDLGAFATIIYGKSITHYASFSPNLKESRDTLRIKGKKFPLYKNLTLHLDKVKFPNLTVVKLPGFGKEIPLDSVKTKTVKHIGTIGVDLCANKTLVIDYPNQKIAILDEIPGSLLTKTEFLPAKFNKDDRVMIPFTIGDKTEYLMFDTGSSAFPLITFPKYAELITDSKEPVTDSLGISSWGSVHQMYKKKMNKKMYLGKNQVKNEYVYYSDKAASSQKFFDDNGIFGFTGNVLFLDKILVIDFKNKKFGVIQK</sequence>